<dbReference type="InterPro" id="IPR005467">
    <property type="entry name" value="His_kinase_dom"/>
</dbReference>
<dbReference type="Gene3D" id="3.30.565.10">
    <property type="entry name" value="Histidine kinase-like ATPase, C-terminal domain"/>
    <property type="match status" value="1"/>
</dbReference>
<evidence type="ECO:0000256" key="2">
    <source>
        <dbReference type="ARBA" id="ARBA00012438"/>
    </source>
</evidence>
<comment type="catalytic activity">
    <reaction evidence="1">
        <text>ATP + protein L-histidine = ADP + protein N-phospho-L-histidine.</text>
        <dbReference type="EC" id="2.7.13.3"/>
    </reaction>
</comment>
<feature type="domain" description="Histidine kinase" evidence="7">
    <location>
        <begin position="241"/>
        <end position="470"/>
    </location>
</feature>
<dbReference type="PANTHER" id="PTHR43304">
    <property type="entry name" value="PHYTOCHROME-LIKE PROTEIN CPH1"/>
    <property type="match status" value="1"/>
</dbReference>
<evidence type="ECO:0000313" key="8">
    <source>
        <dbReference type="EMBL" id="MCH7412483.1"/>
    </source>
</evidence>
<dbReference type="InterPro" id="IPR036097">
    <property type="entry name" value="HisK_dim/P_sf"/>
</dbReference>
<protein>
    <recommendedName>
        <fullName evidence="2">histidine kinase</fullName>
        <ecNumber evidence="2">2.7.13.3</ecNumber>
    </recommendedName>
</protein>
<feature type="transmembrane region" description="Helical" evidence="6">
    <location>
        <begin position="6"/>
        <end position="27"/>
    </location>
</feature>
<keyword evidence="6" id="KW-0472">Membrane</keyword>
<evidence type="ECO:0000256" key="5">
    <source>
        <dbReference type="ARBA" id="ARBA00022777"/>
    </source>
</evidence>
<dbReference type="Proteomes" id="UP001165430">
    <property type="component" value="Unassembled WGS sequence"/>
</dbReference>
<evidence type="ECO:0000259" key="7">
    <source>
        <dbReference type="PROSITE" id="PS50109"/>
    </source>
</evidence>
<organism evidence="8 9">
    <name type="scientific">Belliella alkalica</name>
    <dbReference type="NCBI Taxonomy" id="1730871"/>
    <lineage>
        <taxon>Bacteria</taxon>
        <taxon>Pseudomonadati</taxon>
        <taxon>Bacteroidota</taxon>
        <taxon>Cytophagia</taxon>
        <taxon>Cytophagales</taxon>
        <taxon>Cyclobacteriaceae</taxon>
        <taxon>Belliella</taxon>
    </lineage>
</organism>
<keyword evidence="4" id="KW-0808">Transferase</keyword>
<dbReference type="CDD" id="cd00082">
    <property type="entry name" value="HisKA"/>
    <property type="match status" value="1"/>
</dbReference>
<dbReference type="Pfam" id="PF02518">
    <property type="entry name" value="HATPase_c"/>
    <property type="match status" value="1"/>
</dbReference>
<dbReference type="EC" id="2.7.13.3" evidence="2"/>
<gene>
    <name evidence="8" type="ORF">MM213_03225</name>
</gene>
<dbReference type="EMBL" id="JAKZGO010000002">
    <property type="protein sequence ID" value="MCH7412483.1"/>
    <property type="molecule type" value="Genomic_DNA"/>
</dbReference>
<keyword evidence="8" id="KW-0547">Nucleotide-binding</keyword>
<dbReference type="SUPFAM" id="SSF47384">
    <property type="entry name" value="Homodimeric domain of signal transducing histidine kinase"/>
    <property type="match status" value="1"/>
</dbReference>
<keyword evidence="8" id="KW-0067">ATP-binding</keyword>
<dbReference type="SUPFAM" id="SSF55874">
    <property type="entry name" value="ATPase domain of HSP90 chaperone/DNA topoisomerase II/histidine kinase"/>
    <property type="match status" value="1"/>
</dbReference>
<keyword evidence="9" id="KW-1185">Reference proteome</keyword>
<dbReference type="RefSeq" id="WP_241410065.1">
    <property type="nucleotide sequence ID" value="NZ_JAKZGO010000002.1"/>
</dbReference>
<evidence type="ECO:0000313" key="9">
    <source>
        <dbReference type="Proteomes" id="UP001165430"/>
    </source>
</evidence>
<dbReference type="SMART" id="SM00388">
    <property type="entry name" value="HisKA"/>
    <property type="match status" value="1"/>
</dbReference>
<keyword evidence="5" id="KW-0418">Kinase</keyword>
<accession>A0ABS9V7Y7</accession>
<proteinExistence type="predicted"/>
<name>A0ABS9V7Y7_9BACT</name>
<evidence type="ECO:0000256" key="4">
    <source>
        <dbReference type="ARBA" id="ARBA00022679"/>
    </source>
</evidence>
<keyword evidence="3" id="KW-0597">Phosphoprotein</keyword>
<dbReference type="PANTHER" id="PTHR43304:SF1">
    <property type="entry name" value="PAC DOMAIN-CONTAINING PROTEIN"/>
    <property type="match status" value="1"/>
</dbReference>
<dbReference type="PROSITE" id="PS50109">
    <property type="entry name" value="HIS_KIN"/>
    <property type="match status" value="1"/>
</dbReference>
<sequence length="474" mass="54526">MYKIKSFSILTLILIVISGAISLYTIFRVKHLNNANNLTSQMVDFTNDIHIMSLENEIAILSYATTYDSIFLDSISKIQGNISKKLDSLRDFNSSLGYNDDLLNSLESNIKERNEVFENSQKDNIDYESYLQYVRENRYKNFLKFGQKIKSLNHILLEEQQASLNQKERGLLNNLNILTIIVLAVTGISILAVIISFKAFYSYKKEQEESSKQLADYKELLEAQVNQLNITNKELEQFAYVASHDLQEPLRKITSFNDLLQEQYGDSLEGDGKLYLDRIAFAANRMRKLITDLLEYSRAGRQKEEEVILDLEEVVNEVVDDLYVVVKEKKAVIETNNLPKTLGTYIDWRTVFQNLISNAIKFSKKDIPPHILISSKIADEELIKRKINEPDMELDYFHLTIKDNGIGFNPDYAEKIFIIFQRLFGKDVYEGTGIGLAICKKIFEKMGGTIFAESIEGEGATFHMIFPNYQNHNP</sequence>
<dbReference type="InterPro" id="IPR036890">
    <property type="entry name" value="HATPase_C_sf"/>
</dbReference>
<keyword evidence="6" id="KW-0812">Transmembrane</keyword>
<feature type="transmembrane region" description="Helical" evidence="6">
    <location>
        <begin position="175"/>
        <end position="201"/>
    </location>
</feature>
<dbReference type="InterPro" id="IPR052162">
    <property type="entry name" value="Sensor_kinase/Photoreceptor"/>
</dbReference>
<comment type="caution">
    <text evidence="8">The sequence shown here is derived from an EMBL/GenBank/DDBJ whole genome shotgun (WGS) entry which is preliminary data.</text>
</comment>
<dbReference type="GO" id="GO:0005524">
    <property type="term" value="F:ATP binding"/>
    <property type="evidence" value="ECO:0007669"/>
    <property type="project" value="UniProtKB-KW"/>
</dbReference>
<dbReference type="PRINTS" id="PR00344">
    <property type="entry name" value="BCTRLSENSOR"/>
</dbReference>
<evidence type="ECO:0000256" key="3">
    <source>
        <dbReference type="ARBA" id="ARBA00022553"/>
    </source>
</evidence>
<keyword evidence="6" id="KW-1133">Transmembrane helix</keyword>
<dbReference type="Pfam" id="PF00512">
    <property type="entry name" value="HisKA"/>
    <property type="match status" value="1"/>
</dbReference>
<dbReference type="Gene3D" id="1.10.287.130">
    <property type="match status" value="1"/>
</dbReference>
<dbReference type="InterPro" id="IPR004358">
    <property type="entry name" value="Sig_transdc_His_kin-like_C"/>
</dbReference>
<reference evidence="8" key="1">
    <citation type="submission" date="2022-03" db="EMBL/GenBank/DDBJ databases">
        <title>De novo assembled genomes of Belliella spp. (Cyclobacteriaceae) strains.</title>
        <authorList>
            <person name="Szabo A."/>
            <person name="Korponai K."/>
            <person name="Felfoldi T."/>
        </authorList>
    </citation>
    <scope>NUCLEOTIDE SEQUENCE</scope>
    <source>
        <strain evidence="8">DSM 111903</strain>
    </source>
</reference>
<dbReference type="InterPro" id="IPR003594">
    <property type="entry name" value="HATPase_dom"/>
</dbReference>
<dbReference type="InterPro" id="IPR003661">
    <property type="entry name" value="HisK_dim/P_dom"/>
</dbReference>
<evidence type="ECO:0000256" key="6">
    <source>
        <dbReference type="SAM" id="Phobius"/>
    </source>
</evidence>
<evidence type="ECO:0000256" key="1">
    <source>
        <dbReference type="ARBA" id="ARBA00000085"/>
    </source>
</evidence>
<dbReference type="SMART" id="SM00387">
    <property type="entry name" value="HATPase_c"/>
    <property type="match status" value="1"/>
</dbReference>